<dbReference type="Proteomes" id="UP000434850">
    <property type="component" value="Unassembled WGS sequence"/>
</dbReference>
<name>A0A6I4IBA3_9SPHI</name>
<dbReference type="RefSeq" id="WP_157542841.1">
    <property type="nucleotide sequence ID" value="NZ_WQLA01000006.1"/>
</dbReference>
<accession>A0A6I4IBA3</accession>
<reference evidence="2 3" key="1">
    <citation type="submission" date="2019-12" db="EMBL/GenBank/DDBJ databases">
        <title>Mucilaginibacter sp. HME9299 genome sequencing and assembly.</title>
        <authorList>
            <person name="Kang H."/>
            <person name="Kim H."/>
            <person name="Joh K."/>
        </authorList>
    </citation>
    <scope>NUCLEOTIDE SEQUENCE [LARGE SCALE GENOMIC DNA]</scope>
    <source>
        <strain evidence="2 3">HME9299</strain>
    </source>
</reference>
<keyword evidence="3" id="KW-1185">Reference proteome</keyword>
<dbReference type="Gene3D" id="1.20.120.450">
    <property type="entry name" value="dinb family like domain"/>
    <property type="match status" value="1"/>
</dbReference>
<evidence type="ECO:0000313" key="3">
    <source>
        <dbReference type="Proteomes" id="UP000434850"/>
    </source>
</evidence>
<gene>
    <name evidence="2" type="ORF">GO816_15435</name>
</gene>
<feature type="domain" description="DinB-like" evidence="1">
    <location>
        <begin position="10"/>
        <end position="164"/>
    </location>
</feature>
<dbReference type="SUPFAM" id="SSF109854">
    <property type="entry name" value="DinB/YfiT-like putative metalloenzymes"/>
    <property type="match status" value="1"/>
</dbReference>
<dbReference type="InterPro" id="IPR034660">
    <property type="entry name" value="DinB/YfiT-like"/>
</dbReference>
<protein>
    <recommendedName>
        <fullName evidence="1">DinB-like domain-containing protein</fullName>
    </recommendedName>
</protein>
<organism evidence="2 3">
    <name type="scientific">Mucilaginibacter aquatilis</name>
    <dbReference type="NCBI Taxonomy" id="1517760"/>
    <lineage>
        <taxon>Bacteria</taxon>
        <taxon>Pseudomonadati</taxon>
        <taxon>Bacteroidota</taxon>
        <taxon>Sphingobacteriia</taxon>
        <taxon>Sphingobacteriales</taxon>
        <taxon>Sphingobacteriaceae</taxon>
        <taxon>Mucilaginibacter</taxon>
    </lineage>
</organism>
<dbReference type="Pfam" id="PF12867">
    <property type="entry name" value="DinB_2"/>
    <property type="match status" value="1"/>
</dbReference>
<evidence type="ECO:0000259" key="1">
    <source>
        <dbReference type="Pfam" id="PF12867"/>
    </source>
</evidence>
<dbReference type="OrthoDB" id="1495892at2"/>
<sequence length="177" mass="20115">MNLATEHKALIAALDDYRQLIDTIPDEQFNQTPPGGGWSFAEVYSHIMQANLGSTVAAEKCCRKTGVHTGKGLNLKGMLFFLLGQFPPGKRKAPAVIENLTKNITKEEARNLIIKMRKRIDDVWPLIQHSSNEFKISHPGLGMLNARQWFKFSRIHLQHHLKQLNRISKKFSTQVTN</sequence>
<evidence type="ECO:0000313" key="2">
    <source>
        <dbReference type="EMBL" id="MVN92530.1"/>
    </source>
</evidence>
<comment type="caution">
    <text evidence="2">The sequence shown here is derived from an EMBL/GenBank/DDBJ whole genome shotgun (WGS) entry which is preliminary data.</text>
</comment>
<dbReference type="EMBL" id="WQLA01000006">
    <property type="protein sequence ID" value="MVN92530.1"/>
    <property type="molecule type" value="Genomic_DNA"/>
</dbReference>
<dbReference type="InterPro" id="IPR024775">
    <property type="entry name" value="DinB-like"/>
</dbReference>
<proteinExistence type="predicted"/>
<dbReference type="AlphaFoldDB" id="A0A6I4IBA3"/>